<dbReference type="Proteomes" id="UP001205965">
    <property type="component" value="Unassembled WGS sequence"/>
</dbReference>
<proteinExistence type="predicted"/>
<dbReference type="EMBL" id="JANWTC010000010">
    <property type="protein sequence ID" value="MCS5480450.1"/>
    <property type="molecule type" value="Genomic_DNA"/>
</dbReference>
<keyword evidence="1" id="KW-0489">Methyltransferase</keyword>
<dbReference type="RefSeq" id="WP_259428513.1">
    <property type="nucleotide sequence ID" value="NZ_JANWTC010000010.1"/>
</dbReference>
<protein>
    <submittedName>
        <fullName evidence="1">Class I SAM-dependent methyltransferase</fullName>
    </submittedName>
</protein>
<dbReference type="PANTHER" id="PTHR43861:SF1">
    <property type="entry name" value="TRANS-ACONITATE 2-METHYLTRANSFERASE"/>
    <property type="match status" value="1"/>
</dbReference>
<comment type="caution">
    <text evidence="1">The sequence shown here is derived from an EMBL/GenBank/DDBJ whole genome shotgun (WGS) entry which is preliminary data.</text>
</comment>
<dbReference type="SUPFAM" id="SSF53335">
    <property type="entry name" value="S-adenosyl-L-methionine-dependent methyltransferases"/>
    <property type="match status" value="1"/>
</dbReference>
<dbReference type="Pfam" id="PF13489">
    <property type="entry name" value="Methyltransf_23"/>
    <property type="match status" value="1"/>
</dbReference>
<keyword evidence="1" id="KW-0808">Transferase</keyword>
<dbReference type="GO" id="GO:0032259">
    <property type="term" value="P:methylation"/>
    <property type="evidence" value="ECO:0007669"/>
    <property type="project" value="UniProtKB-KW"/>
</dbReference>
<name>A0ABT2FYX4_9CORY</name>
<evidence type="ECO:0000313" key="2">
    <source>
        <dbReference type="Proteomes" id="UP001205965"/>
    </source>
</evidence>
<evidence type="ECO:0000313" key="1">
    <source>
        <dbReference type="EMBL" id="MCS5480450.1"/>
    </source>
</evidence>
<keyword evidence="2" id="KW-1185">Reference proteome</keyword>
<organism evidence="1 2">
    <name type="scientific">Corynebacterium lemuris</name>
    <dbReference type="NCBI Taxonomy" id="1859292"/>
    <lineage>
        <taxon>Bacteria</taxon>
        <taxon>Bacillati</taxon>
        <taxon>Actinomycetota</taxon>
        <taxon>Actinomycetes</taxon>
        <taxon>Mycobacteriales</taxon>
        <taxon>Corynebacteriaceae</taxon>
        <taxon>Corynebacterium</taxon>
    </lineage>
</organism>
<sequence>MLRSLPDARSHALDLGCGSDHLVRQLTSCFEAVTGVDSDPAIIQDVAVPANTRLLVSEALAVQERADLITLLAVLHHLPLRSALEHVADLLNPGGRFLCVGLARPRSLMDWAWAVGNVVANPLIGLIT</sequence>
<reference evidence="1 2" key="1">
    <citation type="submission" date="2022-08" db="EMBL/GenBank/DDBJ databases">
        <title>YIM 101645 draft genome.</title>
        <authorList>
            <person name="Chen X."/>
        </authorList>
    </citation>
    <scope>NUCLEOTIDE SEQUENCE [LARGE SCALE GENOMIC DNA]</scope>
    <source>
        <strain evidence="1 2">YIM 101645</strain>
    </source>
</reference>
<dbReference type="GO" id="GO:0008168">
    <property type="term" value="F:methyltransferase activity"/>
    <property type="evidence" value="ECO:0007669"/>
    <property type="project" value="UniProtKB-KW"/>
</dbReference>
<gene>
    <name evidence="1" type="ORF">NYP18_12385</name>
</gene>
<dbReference type="PANTHER" id="PTHR43861">
    <property type="entry name" value="TRANS-ACONITATE 2-METHYLTRANSFERASE-RELATED"/>
    <property type="match status" value="1"/>
</dbReference>
<dbReference type="CDD" id="cd02440">
    <property type="entry name" value="AdoMet_MTases"/>
    <property type="match status" value="1"/>
</dbReference>
<accession>A0ABT2FYX4</accession>
<dbReference type="Gene3D" id="3.40.50.150">
    <property type="entry name" value="Vaccinia Virus protein VP39"/>
    <property type="match status" value="1"/>
</dbReference>
<dbReference type="InterPro" id="IPR029063">
    <property type="entry name" value="SAM-dependent_MTases_sf"/>
</dbReference>